<comment type="caution">
    <text evidence="3">The sequence shown here is derived from an EMBL/GenBank/DDBJ whole genome shotgun (WGS) entry which is preliminary data.</text>
</comment>
<protein>
    <submittedName>
        <fullName evidence="3">Uncharacterized protein</fullName>
    </submittedName>
</protein>
<feature type="compositionally biased region" description="Gly residues" evidence="1">
    <location>
        <begin position="56"/>
        <end position="66"/>
    </location>
</feature>
<feature type="compositionally biased region" description="Low complexity" evidence="1">
    <location>
        <begin position="67"/>
        <end position="76"/>
    </location>
</feature>
<evidence type="ECO:0000313" key="4">
    <source>
        <dbReference type="Proteomes" id="UP001172457"/>
    </source>
</evidence>
<name>A0AA38T8G9_9ASTR</name>
<feature type="signal peptide" evidence="2">
    <location>
        <begin position="1"/>
        <end position="31"/>
    </location>
</feature>
<proteinExistence type="predicted"/>
<dbReference type="Proteomes" id="UP001172457">
    <property type="component" value="Chromosome 4"/>
</dbReference>
<gene>
    <name evidence="3" type="ORF">OSB04_014526</name>
</gene>
<keyword evidence="2" id="KW-0732">Signal</keyword>
<organism evidence="3 4">
    <name type="scientific">Centaurea solstitialis</name>
    <name type="common">yellow star-thistle</name>
    <dbReference type="NCBI Taxonomy" id="347529"/>
    <lineage>
        <taxon>Eukaryota</taxon>
        <taxon>Viridiplantae</taxon>
        <taxon>Streptophyta</taxon>
        <taxon>Embryophyta</taxon>
        <taxon>Tracheophyta</taxon>
        <taxon>Spermatophyta</taxon>
        <taxon>Magnoliopsida</taxon>
        <taxon>eudicotyledons</taxon>
        <taxon>Gunneridae</taxon>
        <taxon>Pentapetalae</taxon>
        <taxon>asterids</taxon>
        <taxon>campanulids</taxon>
        <taxon>Asterales</taxon>
        <taxon>Asteraceae</taxon>
        <taxon>Carduoideae</taxon>
        <taxon>Cardueae</taxon>
        <taxon>Centaureinae</taxon>
        <taxon>Centaurea</taxon>
    </lineage>
</organism>
<dbReference type="AlphaFoldDB" id="A0AA38T8G9"/>
<dbReference type="EMBL" id="JARYMX010000004">
    <property type="protein sequence ID" value="KAJ9550481.1"/>
    <property type="molecule type" value="Genomic_DNA"/>
</dbReference>
<feature type="chain" id="PRO_5041254159" evidence="2">
    <location>
        <begin position="32"/>
        <end position="97"/>
    </location>
</feature>
<accession>A0AA38T8G9</accession>
<keyword evidence="4" id="KW-1185">Reference proteome</keyword>
<evidence type="ECO:0000256" key="1">
    <source>
        <dbReference type="SAM" id="MobiDB-lite"/>
    </source>
</evidence>
<reference evidence="3" key="1">
    <citation type="submission" date="2023-03" db="EMBL/GenBank/DDBJ databases">
        <title>Chromosome-scale reference genome and RAD-based genetic map of yellow starthistle (Centaurea solstitialis) reveal putative structural variation and QTLs associated with invader traits.</title>
        <authorList>
            <person name="Reatini B."/>
            <person name="Cang F.A."/>
            <person name="Jiang Q."/>
            <person name="Mckibben M.T.W."/>
            <person name="Barker M.S."/>
            <person name="Rieseberg L.H."/>
            <person name="Dlugosch K.M."/>
        </authorList>
    </citation>
    <scope>NUCLEOTIDE SEQUENCE</scope>
    <source>
        <strain evidence="3">CAN-66</strain>
        <tissue evidence="3">Leaf</tissue>
    </source>
</reference>
<sequence>MASISKPSLALALMIIIVLSSSSHTITTADARSPYNHVRILATNCDPIRQVETPGCGGGGGSGNGGSSRPSGPAPGASRCRKGCCGKNKLGDCICCK</sequence>
<evidence type="ECO:0000313" key="3">
    <source>
        <dbReference type="EMBL" id="KAJ9550481.1"/>
    </source>
</evidence>
<feature type="region of interest" description="Disordered" evidence="1">
    <location>
        <begin position="56"/>
        <end position="82"/>
    </location>
</feature>
<evidence type="ECO:0000256" key="2">
    <source>
        <dbReference type="SAM" id="SignalP"/>
    </source>
</evidence>